<name>F9DXC7_9BACL</name>
<dbReference type="eggNOG" id="COG1393">
    <property type="taxonomic scope" value="Bacteria"/>
</dbReference>
<dbReference type="STRING" id="759851.SAMN04244570_2767"/>
<evidence type="ECO:0000313" key="2">
    <source>
        <dbReference type="EMBL" id="EGQ20839.1"/>
    </source>
</evidence>
<dbReference type="EMBL" id="AFPZ01000107">
    <property type="protein sequence ID" value="EGQ20839.1"/>
    <property type="molecule type" value="Genomic_DNA"/>
</dbReference>
<dbReference type="InterPro" id="IPR006504">
    <property type="entry name" value="Tscrpt_reg_Spx/MgsR"/>
</dbReference>
<accession>F9DXC7</accession>
<dbReference type="CDD" id="cd03036">
    <property type="entry name" value="ArsC_like"/>
    <property type="match status" value="1"/>
</dbReference>
<dbReference type="PANTHER" id="PTHR30041:SF8">
    <property type="entry name" value="PROTEIN YFFB"/>
    <property type="match status" value="1"/>
</dbReference>
<comment type="similarity">
    <text evidence="1">Belongs to the ArsC family.</text>
</comment>
<dbReference type="NCBIfam" id="TIGR01617">
    <property type="entry name" value="arsC_related"/>
    <property type="match status" value="1"/>
</dbReference>
<dbReference type="Gene3D" id="3.40.30.10">
    <property type="entry name" value="Glutaredoxin"/>
    <property type="match status" value="1"/>
</dbReference>
<comment type="caution">
    <text evidence="2">The sequence shown here is derived from an EMBL/GenBank/DDBJ whole genome shotgun (WGS) entry which is preliminary data.</text>
</comment>
<dbReference type="HOGENOM" id="CLU_116644_2_0_9"/>
<dbReference type="Pfam" id="PF03960">
    <property type="entry name" value="ArsC"/>
    <property type="match status" value="1"/>
</dbReference>
<protein>
    <submittedName>
        <fullName evidence="2">ArsC family protein</fullName>
    </submittedName>
</protein>
<dbReference type="Proteomes" id="UP000005316">
    <property type="component" value="Unassembled WGS sequence"/>
</dbReference>
<dbReference type="PANTHER" id="PTHR30041">
    <property type="entry name" value="ARSENATE REDUCTASE"/>
    <property type="match status" value="1"/>
</dbReference>
<evidence type="ECO:0000256" key="1">
    <source>
        <dbReference type="PROSITE-ProRule" id="PRU01282"/>
    </source>
</evidence>
<dbReference type="InterPro" id="IPR006660">
    <property type="entry name" value="Arsenate_reductase-like"/>
</dbReference>
<reference evidence="2 3" key="1">
    <citation type="submission" date="2011-04" db="EMBL/GenBank/DDBJ databases">
        <authorList>
            <person name="Muzny D."/>
            <person name="Qin X."/>
            <person name="Deng J."/>
            <person name="Jiang H."/>
            <person name="Liu Y."/>
            <person name="Qu J."/>
            <person name="Song X.-Z."/>
            <person name="Zhang L."/>
            <person name="Thornton R."/>
            <person name="Coyle M."/>
            <person name="Francisco L."/>
            <person name="Jackson L."/>
            <person name="Javaid M."/>
            <person name="Korchina V."/>
            <person name="Kovar C."/>
            <person name="Mata R."/>
            <person name="Mathew T."/>
            <person name="Ngo R."/>
            <person name="Nguyen L."/>
            <person name="Nguyen N."/>
            <person name="Okwuonu G."/>
            <person name="Ongeri F."/>
            <person name="Pham C."/>
            <person name="Simmons D."/>
            <person name="Wilczek-Boney K."/>
            <person name="Hale W."/>
            <person name="Jakkamsetti A."/>
            <person name="Pham P."/>
            <person name="Ruth R."/>
            <person name="San Lucas F."/>
            <person name="Warren J."/>
            <person name="Zhang J."/>
            <person name="Zhao Z."/>
            <person name="Zhou C."/>
            <person name="Zhu D."/>
            <person name="Lee S."/>
            <person name="Bess C."/>
            <person name="Blankenburg K."/>
            <person name="Forbes L."/>
            <person name="Fu Q."/>
            <person name="Gubbala S."/>
            <person name="Hirani K."/>
            <person name="Jayaseelan J.C."/>
            <person name="Lara F."/>
            <person name="Munidasa M."/>
            <person name="Palculict T."/>
            <person name="Patil S."/>
            <person name="Pu L.-L."/>
            <person name="Saada N."/>
            <person name="Tang L."/>
            <person name="Weissenberger G."/>
            <person name="Zhu Y."/>
            <person name="Hemphill L."/>
            <person name="Shang Y."/>
            <person name="Youmans B."/>
            <person name="Ayvaz T."/>
            <person name="Ross M."/>
            <person name="Santibanez J."/>
            <person name="Aqrawi P."/>
            <person name="Gross S."/>
            <person name="Joshi V."/>
            <person name="Fowler G."/>
            <person name="Nazareth L."/>
            <person name="Reid J."/>
            <person name="Worley K."/>
            <person name="Petrosino J."/>
            <person name="Highlander S."/>
            <person name="Gibbs R."/>
        </authorList>
    </citation>
    <scope>NUCLEOTIDE SEQUENCE [LARGE SCALE GENOMIC DNA]</scope>
    <source>
        <strain evidence="2 3">2681</strain>
    </source>
</reference>
<evidence type="ECO:0000313" key="3">
    <source>
        <dbReference type="Proteomes" id="UP000005316"/>
    </source>
</evidence>
<dbReference type="AlphaFoldDB" id="F9DXC7"/>
<proteinExistence type="inferred from homology"/>
<organism evidence="2 3">
    <name type="scientific">Sporosarcina newyorkensis 2681</name>
    <dbReference type="NCBI Taxonomy" id="1027292"/>
    <lineage>
        <taxon>Bacteria</taxon>
        <taxon>Bacillati</taxon>
        <taxon>Bacillota</taxon>
        <taxon>Bacilli</taxon>
        <taxon>Bacillales</taxon>
        <taxon>Caryophanaceae</taxon>
        <taxon>Sporosarcina</taxon>
    </lineage>
</organism>
<sequence>MIKSRVDQTLFSAQRLLSVHDLSENLFAMGEDQAIQTSFCYTDQKGGTKMTVTYYGYPKCGTCRKAKKWLENEEISFEEVNIAEQPPSEEELRMMIANSGLELKKFFNTSGMKYRELQLKDKLPNMTDDEKVVLLASDGMLLKRPIVTDGQRVTVGFNEAIFAETWQG</sequence>
<dbReference type="SUPFAM" id="SSF52833">
    <property type="entry name" value="Thioredoxin-like"/>
    <property type="match status" value="1"/>
</dbReference>
<gene>
    <name evidence="2" type="ORF">HMPREF9372_3458</name>
</gene>
<dbReference type="PROSITE" id="PS51353">
    <property type="entry name" value="ARSC"/>
    <property type="match status" value="1"/>
</dbReference>
<dbReference type="InterPro" id="IPR036249">
    <property type="entry name" value="Thioredoxin-like_sf"/>
</dbReference>